<dbReference type="PANTHER" id="PTHR11070">
    <property type="entry name" value="UVRD / RECB / PCRA DNA HELICASE FAMILY MEMBER"/>
    <property type="match status" value="1"/>
</dbReference>
<keyword evidence="2 10" id="KW-0547">Nucleotide-binding</keyword>
<feature type="domain" description="UvrD-like helicase ATP-binding" evidence="12">
    <location>
        <begin position="5"/>
        <end position="284"/>
    </location>
</feature>
<keyword evidence="6" id="KW-0413">Isomerase</keyword>
<dbReference type="GO" id="GO:0043138">
    <property type="term" value="F:3'-5' DNA helicase activity"/>
    <property type="evidence" value="ECO:0007669"/>
    <property type="project" value="UniProtKB-EC"/>
</dbReference>
<dbReference type="GO" id="GO:0005829">
    <property type="term" value="C:cytosol"/>
    <property type="evidence" value="ECO:0007669"/>
    <property type="project" value="TreeGrafter"/>
</dbReference>
<evidence type="ECO:0000256" key="4">
    <source>
        <dbReference type="ARBA" id="ARBA00022806"/>
    </source>
</evidence>
<feature type="region of interest" description="Disordered" evidence="11">
    <location>
        <begin position="622"/>
        <end position="656"/>
    </location>
</feature>
<evidence type="ECO:0000313" key="14">
    <source>
        <dbReference type="EMBL" id="QDU38555.1"/>
    </source>
</evidence>
<keyword evidence="5 10" id="KW-0067">ATP-binding</keyword>
<dbReference type="Gene3D" id="1.10.486.10">
    <property type="entry name" value="PCRA, domain 4"/>
    <property type="match status" value="1"/>
</dbReference>
<dbReference type="Pfam" id="PF13361">
    <property type="entry name" value="UvrD_C"/>
    <property type="match status" value="1"/>
</dbReference>
<keyword evidence="4 10" id="KW-0347">Helicase</keyword>
<dbReference type="Gene3D" id="1.10.10.160">
    <property type="match status" value="1"/>
</dbReference>
<dbReference type="Pfam" id="PF00580">
    <property type="entry name" value="UvrD-helicase"/>
    <property type="match status" value="1"/>
</dbReference>
<dbReference type="CDD" id="cd18807">
    <property type="entry name" value="SF1_C_UvrD"/>
    <property type="match status" value="1"/>
</dbReference>
<evidence type="ECO:0000259" key="13">
    <source>
        <dbReference type="PROSITE" id="PS51217"/>
    </source>
</evidence>
<feature type="binding site" evidence="10">
    <location>
        <begin position="26"/>
        <end position="33"/>
    </location>
    <ligand>
        <name>ATP</name>
        <dbReference type="ChEBI" id="CHEBI:30616"/>
    </ligand>
</feature>
<dbReference type="OrthoDB" id="9810135at2"/>
<dbReference type="GO" id="GO:0000725">
    <property type="term" value="P:recombinational repair"/>
    <property type="evidence" value="ECO:0007669"/>
    <property type="project" value="TreeGrafter"/>
</dbReference>
<dbReference type="Gene3D" id="3.40.50.300">
    <property type="entry name" value="P-loop containing nucleotide triphosphate hydrolases"/>
    <property type="match status" value="2"/>
</dbReference>
<keyword evidence="15" id="KW-1185">Reference proteome</keyword>
<dbReference type="PROSITE" id="PS51217">
    <property type="entry name" value="UVRD_HELICASE_CTER"/>
    <property type="match status" value="1"/>
</dbReference>
<dbReference type="KEGG" id="mri:Mal4_28840"/>
<reference evidence="14 15" key="1">
    <citation type="submission" date="2019-02" db="EMBL/GenBank/DDBJ databases">
        <title>Deep-cultivation of Planctomycetes and their phenomic and genomic characterization uncovers novel biology.</title>
        <authorList>
            <person name="Wiegand S."/>
            <person name="Jogler M."/>
            <person name="Boedeker C."/>
            <person name="Pinto D."/>
            <person name="Vollmers J."/>
            <person name="Rivas-Marin E."/>
            <person name="Kohn T."/>
            <person name="Peeters S.H."/>
            <person name="Heuer A."/>
            <person name="Rast P."/>
            <person name="Oberbeckmann S."/>
            <person name="Bunk B."/>
            <person name="Jeske O."/>
            <person name="Meyerdierks A."/>
            <person name="Storesund J.E."/>
            <person name="Kallscheuer N."/>
            <person name="Luecker S."/>
            <person name="Lage O.M."/>
            <person name="Pohl T."/>
            <person name="Merkel B.J."/>
            <person name="Hornburger P."/>
            <person name="Mueller R.-W."/>
            <person name="Bruemmer F."/>
            <person name="Labrenz M."/>
            <person name="Spormann A.M."/>
            <person name="Op den Camp H."/>
            <person name="Overmann J."/>
            <person name="Amann R."/>
            <person name="Jetten M.S.M."/>
            <person name="Mascher T."/>
            <person name="Medema M.H."/>
            <person name="Devos D.P."/>
            <person name="Kaster A.-K."/>
            <person name="Ovreas L."/>
            <person name="Rohde M."/>
            <person name="Galperin M.Y."/>
            <person name="Jogler C."/>
        </authorList>
    </citation>
    <scope>NUCLEOTIDE SEQUENCE [LARGE SCALE GENOMIC DNA]</scope>
    <source>
        <strain evidence="14 15">Mal4</strain>
    </source>
</reference>
<evidence type="ECO:0000256" key="10">
    <source>
        <dbReference type="PROSITE-ProRule" id="PRU00560"/>
    </source>
</evidence>
<evidence type="ECO:0000256" key="2">
    <source>
        <dbReference type="ARBA" id="ARBA00022741"/>
    </source>
</evidence>
<protein>
    <recommendedName>
        <fullName evidence="8">DNA 3'-5' helicase</fullName>
        <ecNumber evidence="8">5.6.2.4</ecNumber>
    </recommendedName>
</protein>
<dbReference type="PANTHER" id="PTHR11070:SF64">
    <property type="entry name" value="ATP-DEPENDENT DNA HELICASE REP"/>
    <property type="match status" value="1"/>
</dbReference>
<comment type="catalytic activity">
    <reaction evidence="9">
        <text>ATP + H2O = ADP + phosphate + H(+)</text>
        <dbReference type="Rhea" id="RHEA:13065"/>
        <dbReference type="ChEBI" id="CHEBI:15377"/>
        <dbReference type="ChEBI" id="CHEBI:15378"/>
        <dbReference type="ChEBI" id="CHEBI:30616"/>
        <dbReference type="ChEBI" id="CHEBI:43474"/>
        <dbReference type="ChEBI" id="CHEBI:456216"/>
        <dbReference type="EC" id="5.6.2.4"/>
    </reaction>
</comment>
<dbReference type="GO" id="GO:0005524">
    <property type="term" value="F:ATP binding"/>
    <property type="evidence" value="ECO:0007669"/>
    <property type="project" value="UniProtKB-UniRule"/>
</dbReference>
<name>A0A517Z7V9_9PLAN</name>
<evidence type="ECO:0000256" key="6">
    <source>
        <dbReference type="ARBA" id="ARBA00023235"/>
    </source>
</evidence>
<gene>
    <name evidence="14" type="primary">pcrA_2</name>
    <name evidence="14" type="ORF">Mal4_28840</name>
</gene>
<evidence type="ECO:0000256" key="3">
    <source>
        <dbReference type="ARBA" id="ARBA00022801"/>
    </source>
</evidence>
<accession>A0A517Z7V9</accession>
<dbReference type="SUPFAM" id="SSF52540">
    <property type="entry name" value="P-loop containing nucleoside triphosphate hydrolases"/>
    <property type="match status" value="1"/>
</dbReference>
<dbReference type="InterPro" id="IPR014017">
    <property type="entry name" value="DNA_helicase_UvrD-like_C"/>
</dbReference>
<evidence type="ECO:0000256" key="11">
    <source>
        <dbReference type="SAM" id="MobiDB-lite"/>
    </source>
</evidence>
<evidence type="ECO:0000256" key="7">
    <source>
        <dbReference type="ARBA" id="ARBA00034617"/>
    </source>
</evidence>
<evidence type="ECO:0000256" key="8">
    <source>
        <dbReference type="ARBA" id="ARBA00034808"/>
    </source>
</evidence>
<dbReference type="InterPro" id="IPR014016">
    <property type="entry name" value="UvrD-like_ATP-bd"/>
</dbReference>
<dbReference type="Proteomes" id="UP000320496">
    <property type="component" value="Chromosome"/>
</dbReference>
<evidence type="ECO:0000259" key="12">
    <source>
        <dbReference type="PROSITE" id="PS51198"/>
    </source>
</evidence>
<dbReference type="GO" id="GO:0016887">
    <property type="term" value="F:ATP hydrolysis activity"/>
    <property type="evidence" value="ECO:0007669"/>
    <property type="project" value="RHEA"/>
</dbReference>
<evidence type="ECO:0000256" key="5">
    <source>
        <dbReference type="ARBA" id="ARBA00022840"/>
    </source>
</evidence>
<evidence type="ECO:0000256" key="9">
    <source>
        <dbReference type="ARBA" id="ARBA00048988"/>
    </source>
</evidence>
<dbReference type="InterPro" id="IPR027417">
    <property type="entry name" value="P-loop_NTPase"/>
</dbReference>
<keyword evidence="3 10" id="KW-0378">Hydrolase</keyword>
<dbReference type="PROSITE" id="PS51198">
    <property type="entry name" value="UVRD_HELICASE_ATP_BIND"/>
    <property type="match status" value="1"/>
</dbReference>
<sequence>MDRLGHLNPAQREAVQTLSGPLLVLAGAGTGKTRVITVRMAELIRNGVTPERILSVTFTNKASKEMLQRTRELLGGRMKKRPWISTFHALCVSVLRAEIKHLGYPDRFAIIDRGDQESIARGVLRDIRVTEKALRPGDLLSVVSRWKSAGVPHQRAAEVADDDKEFLAALGYRRYQEKLRATGSVDFDDLLLLTNRLFREFPEVLERHQRRFDHVQIDEYQDTNGLQFSIIEALVRGHNNICVVGDDDQSIYGWRGAEVRHILGFSQHFPGAKVIRLEENYRCTDRILDMANRLVQHNRDRHKKQLRPNKQSLEDVRFLEFSDETLEAEQVVREIRFLHQQKNVPLRDFAILFRTNEQPRLFEAELRRYGLRYVLLGSQSFYDKKEIRDLLAYLKVIAHPDDEVSLLRIINTPARGIGNTTVEKVMTEAVREGVPFWDMAQRLVNDGVITVKAGAAIDKFRQLLDTFRRKMESQPEKMDVVLRELIDTIDYEMEIERQYKDPQQALMRTAGLDDFVGSLTDYVTRTTGPTLDDYLASVALDGRDDEPDKEKQAAEDAVKLMTLHSAKGLEFPRVYLVGLEEGILPHKRSVDATEKEIAEERRLAYVGITRAQDYLTLSRAETRKRYGKPRKSMPSRFLREMQQEPPRVAVEPGQPA</sequence>
<dbReference type="RefSeq" id="WP_145369823.1">
    <property type="nucleotide sequence ID" value="NZ_CP036275.1"/>
</dbReference>
<dbReference type="AlphaFoldDB" id="A0A517Z7V9"/>
<evidence type="ECO:0000313" key="15">
    <source>
        <dbReference type="Proteomes" id="UP000320496"/>
    </source>
</evidence>
<dbReference type="EC" id="5.6.2.4" evidence="8"/>
<organism evidence="14 15">
    <name type="scientific">Maioricimonas rarisocia</name>
    <dbReference type="NCBI Taxonomy" id="2528026"/>
    <lineage>
        <taxon>Bacteria</taxon>
        <taxon>Pseudomonadati</taxon>
        <taxon>Planctomycetota</taxon>
        <taxon>Planctomycetia</taxon>
        <taxon>Planctomycetales</taxon>
        <taxon>Planctomycetaceae</taxon>
        <taxon>Maioricimonas</taxon>
    </lineage>
</organism>
<comment type="similarity">
    <text evidence="1">Belongs to the helicase family. UvrD subfamily.</text>
</comment>
<dbReference type="GO" id="GO:0003677">
    <property type="term" value="F:DNA binding"/>
    <property type="evidence" value="ECO:0007669"/>
    <property type="project" value="InterPro"/>
</dbReference>
<comment type="catalytic activity">
    <reaction evidence="7">
        <text>Couples ATP hydrolysis with the unwinding of duplex DNA by translocating in the 3'-5' direction.</text>
        <dbReference type="EC" id="5.6.2.4"/>
    </reaction>
</comment>
<dbReference type="EMBL" id="CP036275">
    <property type="protein sequence ID" value="QDU38555.1"/>
    <property type="molecule type" value="Genomic_DNA"/>
</dbReference>
<proteinExistence type="inferred from homology"/>
<dbReference type="CDD" id="cd17932">
    <property type="entry name" value="DEXQc_UvrD"/>
    <property type="match status" value="1"/>
</dbReference>
<feature type="domain" description="UvrD-like helicase C-terminal" evidence="13">
    <location>
        <begin position="285"/>
        <end position="568"/>
    </location>
</feature>
<dbReference type="InterPro" id="IPR000212">
    <property type="entry name" value="DNA_helicase_UvrD/REP"/>
</dbReference>
<evidence type="ECO:0000256" key="1">
    <source>
        <dbReference type="ARBA" id="ARBA00009922"/>
    </source>
</evidence>
<dbReference type="InterPro" id="IPR013986">
    <property type="entry name" value="DExx_box_DNA_helicase_dom_sf"/>
</dbReference>